<protein>
    <submittedName>
        <fullName evidence="1">Integrase</fullName>
    </submittedName>
</protein>
<dbReference type="PANTHER" id="PTHR47515">
    <property type="entry name" value="LOW CALCIUM RESPONSE LOCUS PROTEIN T"/>
    <property type="match status" value="1"/>
</dbReference>
<dbReference type="RefSeq" id="WP_150685942.1">
    <property type="nucleotide sequence ID" value="NZ_CABPSI010000005.1"/>
</dbReference>
<proteinExistence type="predicted"/>
<dbReference type="Proteomes" id="UP000333828">
    <property type="component" value="Unassembled WGS sequence"/>
</dbReference>
<accession>A0A5E4YFC9</accession>
<gene>
    <name evidence="1" type="ORF">PIN31115_04465</name>
</gene>
<dbReference type="AlphaFoldDB" id="A0A5E4YFC9"/>
<sequence length="199" mass="23145">MKGFSWSHKHIYRIYRELTLNLRIKPKKRLVRQMPQPLSVPEAINEVRSTDFMQDPSIDGRSIWALYVIDDFNRKVLGIEVDFSLPSERVIRTLKHHMEWRGNLPRRMVPLSKGPQKKRLFSNAQPCRENLGEWHISELPIGPSYSVAVGEVEPPSVELRWLRRVILYGVIPSHEQQNFATSHTFFLSDSESVSKASVK</sequence>
<evidence type="ECO:0000313" key="2">
    <source>
        <dbReference type="Proteomes" id="UP000333828"/>
    </source>
</evidence>
<organism evidence="1 2">
    <name type="scientific">Pandoraea iniqua</name>
    <dbReference type="NCBI Taxonomy" id="2508288"/>
    <lineage>
        <taxon>Bacteria</taxon>
        <taxon>Pseudomonadati</taxon>
        <taxon>Pseudomonadota</taxon>
        <taxon>Betaproteobacteria</taxon>
        <taxon>Burkholderiales</taxon>
        <taxon>Burkholderiaceae</taxon>
        <taxon>Pandoraea</taxon>
    </lineage>
</organism>
<evidence type="ECO:0000313" key="1">
    <source>
        <dbReference type="EMBL" id="VVE47424.1"/>
    </source>
</evidence>
<name>A0A5E4YFC9_9BURK</name>
<dbReference type="EMBL" id="CABPSI010000005">
    <property type="protein sequence ID" value="VVE47424.1"/>
    <property type="molecule type" value="Genomic_DNA"/>
</dbReference>
<dbReference type="SUPFAM" id="SSF53098">
    <property type="entry name" value="Ribonuclease H-like"/>
    <property type="match status" value="1"/>
</dbReference>
<keyword evidence="2" id="KW-1185">Reference proteome</keyword>
<dbReference type="InterPro" id="IPR012337">
    <property type="entry name" value="RNaseH-like_sf"/>
</dbReference>
<dbReference type="PANTHER" id="PTHR47515:SF2">
    <property type="entry name" value="INTEGRASE CORE DOMAIN PROTEIN"/>
    <property type="match status" value="1"/>
</dbReference>
<reference evidence="1 2" key="1">
    <citation type="submission" date="2019-08" db="EMBL/GenBank/DDBJ databases">
        <authorList>
            <person name="Peeters C."/>
        </authorList>
    </citation>
    <scope>NUCLEOTIDE SEQUENCE [LARGE SCALE GENOMIC DNA]</scope>
    <source>
        <strain evidence="1 2">LMG 31115</strain>
    </source>
</reference>